<dbReference type="AlphaFoldDB" id="A0ABD2NDV7"/>
<feature type="compositionally biased region" description="Low complexity" evidence="6">
    <location>
        <begin position="83"/>
        <end position="107"/>
    </location>
</feature>
<evidence type="ECO:0000313" key="8">
    <source>
        <dbReference type="Proteomes" id="UP001516400"/>
    </source>
</evidence>
<evidence type="ECO:0000256" key="1">
    <source>
        <dbReference type="ARBA" id="ARBA00004123"/>
    </source>
</evidence>
<evidence type="ECO:0000256" key="4">
    <source>
        <dbReference type="ARBA" id="ARBA00023163"/>
    </source>
</evidence>
<dbReference type="Pfam" id="PF12767">
    <property type="entry name" value="SAGA-Tad1"/>
    <property type="match status" value="1"/>
</dbReference>
<comment type="similarity">
    <text evidence="2">Belongs to the TADA1 family.</text>
</comment>
<evidence type="ECO:0000256" key="2">
    <source>
        <dbReference type="ARBA" id="ARBA00010314"/>
    </source>
</evidence>
<gene>
    <name evidence="7" type="ORF">HHI36_012040</name>
</gene>
<keyword evidence="8" id="KW-1185">Reference proteome</keyword>
<dbReference type="PANTHER" id="PTHR21277:SF5">
    <property type="entry name" value="TRANSCRIPTIONAL ADAPTER 1"/>
    <property type="match status" value="1"/>
</dbReference>
<evidence type="ECO:0000256" key="5">
    <source>
        <dbReference type="ARBA" id="ARBA00023242"/>
    </source>
</evidence>
<keyword evidence="5" id="KW-0539">Nucleus</keyword>
<protein>
    <recommendedName>
        <fullName evidence="9">Transcriptional adapter 1</fullName>
    </recommendedName>
</protein>
<accession>A0ABD2NDV7</accession>
<comment type="caution">
    <text evidence="7">The sequence shown here is derived from an EMBL/GenBank/DDBJ whole genome shotgun (WGS) entry which is preliminary data.</text>
</comment>
<feature type="region of interest" description="Disordered" evidence="6">
    <location>
        <begin position="74"/>
        <end position="113"/>
    </location>
</feature>
<sequence>MDLLNEARVQLESVVSDDLLKEYFAILRQWFLFNSPINKDEFDRQARKLLLNEEQIIAHNRFLRALLDKTSSDTTKLPKTFESSDAPKSSKSSSSKESNESIDSNKSASASLKRNTFQPAEITNYVQPLSPSMLPPSDIPVRCAANELFMPDHSFISTRITLTAWENNLQGADANVTDLIVNSCQNFVKNILTAMISRKKGYKIRDGKFQYGFNQPIPDPFLRNYSNIIDDTADSRVIVPEDDDSFVPRPKPSLERIEQQEVFAYSSTKRRKTDNTLSVQLLHDTLKENPKLLGSDATHRLHLLRLNLQLD</sequence>
<evidence type="ECO:0000313" key="7">
    <source>
        <dbReference type="EMBL" id="KAL3276670.1"/>
    </source>
</evidence>
<proteinExistence type="inferred from homology"/>
<evidence type="ECO:0000256" key="3">
    <source>
        <dbReference type="ARBA" id="ARBA00023015"/>
    </source>
</evidence>
<organism evidence="7 8">
    <name type="scientific">Cryptolaemus montrouzieri</name>
    <dbReference type="NCBI Taxonomy" id="559131"/>
    <lineage>
        <taxon>Eukaryota</taxon>
        <taxon>Metazoa</taxon>
        <taxon>Ecdysozoa</taxon>
        <taxon>Arthropoda</taxon>
        <taxon>Hexapoda</taxon>
        <taxon>Insecta</taxon>
        <taxon>Pterygota</taxon>
        <taxon>Neoptera</taxon>
        <taxon>Endopterygota</taxon>
        <taxon>Coleoptera</taxon>
        <taxon>Polyphaga</taxon>
        <taxon>Cucujiformia</taxon>
        <taxon>Coccinelloidea</taxon>
        <taxon>Coccinellidae</taxon>
        <taxon>Scymninae</taxon>
        <taxon>Scymnini</taxon>
        <taxon>Cryptolaemus</taxon>
    </lineage>
</organism>
<name>A0ABD2NDV7_9CUCU</name>
<dbReference type="CDD" id="cd22934">
    <property type="entry name" value="HFD_TADA1"/>
    <property type="match status" value="1"/>
</dbReference>
<dbReference type="Proteomes" id="UP001516400">
    <property type="component" value="Unassembled WGS sequence"/>
</dbReference>
<keyword evidence="3" id="KW-0805">Transcription regulation</keyword>
<reference evidence="7 8" key="1">
    <citation type="journal article" date="2021" name="BMC Biol.">
        <title>Horizontally acquired antibacterial genes associated with adaptive radiation of ladybird beetles.</title>
        <authorList>
            <person name="Li H.S."/>
            <person name="Tang X.F."/>
            <person name="Huang Y.H."/>
            <person name="Xu Z.Y."/>
            <person name="Chen M.L."/>
            <person name="Du X.Y."/>
            <person name="Qiu B.Y."/>
            <person name="Chen P.T."/>
            <person name="Zhang W."/>
            <person name="Slipinski A."/>
            <person name="Escalona H.E."/>
            <person name="Waterhouse R.M."/>
            <person name="Zwick A."/>
            <person name="Pang H."/>
        </authorList>
    </citation>
    <scope>NUCLEOTIDE SEQUENCE [LARGE SCALE GENOMIC DNA]</scope>
    <source>
        <strain evidence="7">SYSU2018</strain>
    </source>
</reference>
<dbReference type="InterPro" id="IPR024738">
    <property type="entry name" value="Hfi1/Tada1"/>
</dbReference>
<dbReference type="PANTHER" id="PTHR21277">
    <property type="entry name" value="TRANSCRIPTIONAL ADAPTER 1"/>
    <property type="match status" value="1"/>
</dbReference>
<dbReference type="GO" id="GO:0000124">
    <property type="term" value="C:SAGA complex"/>
    <property type="evidence" value="ECO:0007669"/>
    <property type="project" value="UniProtKB-ARBA"/>
</dbReference>
<dbReference type="EMBL" id="JABFTP020000103">
    <property type="protein sequence ID" value="KAL3276670.1"/>
    <property type="molecule type" value="Genomic_DNA"/>
</dbReference>
<comment type="subcellular location">
    <subcellularLocation>
        <location evidence="1">Nucleus</location>
    </subcellularLocation>
</comment>
<dbReference type="GO" id="GO:0005634">
    <property type="term" value="C:nucleus"/>
    <property type="evidence" value="ECO:0007669"/>
    <property type="project" value="UniProtKB-SubCell"/>
</dbReference>
<keyword evidence="4" id="KW-0804">Transcription</keyword>
<evidence type="ECO:0008006" key="9">
    <source>
        <dbReference type="Google" id="ProtNLM"/>
    </source>
</evidence>
<evidence type="ECO:0000256" key="6">
    <source>
        <dbReference type="SAM" id="MobiDB-lite"/>
    </source>
</evidence>